<organism evidence="2 3">
    <name type="scientific">Mangrovimicrobium sediminis</name>
    <dbReference type="NCBI Taxonomy" id="2562682"/>
    <lineage>
        <taxon>Bacteria</taxon>
        <taxon>Pseudomonadati</taxon>
        <taxon>Pseudomonadota</taxon>
        <taxon>Gammaproteobacteria</taxon>
        <taxon>Cellvibrionales</taxon>
        <taxon>Halieaceae</taxon>
        <taxon>Mangrovimicrobium</taxon>
    </lineage>
</organism>
<dbReference type="RefSeq" id="WP_135442789.1">
    <property type="nucleotide sequence ID" value="NZ_SRLE01000006.1"/>
</dbReference>
<evidence type="ECO:0000313" key="3">
    <source>
        <dbReference type="Proteomes" id="UP000298050"/>
    </source>
</evidence>
<reference evidence="2 3" key="1">
    <citation type="submission" date="2019-04" db="EMBL/GenBank/DDBJ databases">
        <title>Taxonomy of novel Haliea sp. from mangrove soil of West Coast of India.</title>
        <authorList>
            <person name="Verma A."/>
            <person name="Kumar P."/>
            <person name="Krishnamurthi S."/>
        </authorList>
    </citation>
    <scope>NUCLEOTIDE SEQUENCE [LARGE SCALE GENOMIC DNA]</scope>
    <source>
        <strain evidence="2 3">SAOS-164</strain>
    </source>
</reference>
<name>A0A4Z0M387_9GAMM</name>
<dbReference type="Proteomes" id="UP000298050">
    <property type="component" value="Unassembled WGS sequence"/>
</dbReference>
<keyword evidence="1" id="KW-1133">Transmembrane helix</keyword>
<sequence length="505" mass="58158">MGSIFVEIAYSTLVEIVPRLISIVLPLLGAFWIYKIREKAAAEAKIFELGREIANLIQSFDMRGPVDGICYSFIDRALVNSDELNRDKAIGRLLRENLPAKLYSEDPDERYDASVLVIAIATNRILRLVPYTVTWSGRGVAYSTFGERINVEDSFFPFGTKLYREWTVLFSDLYNDLFAILHSRRVLTRNFLEKQNWVPDIDKDFMETWFEKIGNGMKDLRPLHAKLLTQIQIIDSQIDLERLKKGIIETVIYCVLILISGYLIPRFLMLSEALTGYNMVWVGLSTVIVGCMVVRKIAVLARPRTEKYLQRKIFLPGLIDSLERMEHWYLKYKFLDIKNVISLESDMRLGKRITQNLGLLCERISSVNHYGEVLLQRVEVGLADIERDFPTSRVNQQSFGLKVTDFLIDLDDCERIHQRVLSEIYNFTIETDEMDSSRGILSVNLSDLDDCQRAAFWARICDLRDSIRADVISTSVNVAMEEFQACRLEVLGQVRKKLAESNQKS</sequence>
<keyword evidence="3" id="KW-1185">Reference proteome</keyword>
<feature type="transmembrane region" description="Helical" evidence="1">
    <location>
        <begin position="16"/>
        <end position="34"/>
    </location>
</feature>
<evidence type="ECO:0000313" key="2">
    <source>
        <dbReference type="EMBL" id="TGD74153.1"/>
    </source>
</evidence>
<comment type="caution">
    <text evidence="2">The sequence shown here is derived from an EMBL/GenBank/DDBJ whole genome shotgun (WGS) entry which is preliminary data.</text>
</comment>
<gene>
    <name evidence="2" type="ORF">E4634_08455</name>
</gene>
<keyword evidence="1" id="KW-0472">Membrane</keyword>
<dbReference type="EMBL" id="SRLE01000006">
    <property type="protein sequence ID" value="TGD74153.1"/>
    <property type="molecule type" value="Genomic_DNA"/>
</dbReference>
<feature type="transmembrane region" description="Helical" evidence="1">
    <location>
        <begin position="250"/>
        <end position="268"/>
    </location>
</feature>
<accession>A0A4Z0M387</accession>
<feature type="transmembrane region" description="Helical" evidence="1">
    <location>
        <begin position="280"/>
        <end position="301"/>
    </location>
</feature>
<keyword evidence="1" id="KW-0812">Transmembrane</keyword>
<dbReference type="AlphaFoldDB" id="A0A4Z0M387"/>
<proteinExistence type="predicted"/>
<protein>
    <submittedName>
        <fullName evidence="2">Uncharacterized protein</fullName>
    </submittedName>
</protein>
<evidence type="ECO:0000256" key="1">
    <source>
        <dbReference type="SAM" id="Phobius"/>
    </source>
</evidence>